<organism evidence="1 2">
    <name type="scientific">Solanum bulbocastanum</name>
    <name type="common">Wild potato</name>
    <dbReference type="NCBI Taxonomy" id="147425"/>
    <lineage>
        <taxon>Eukaryota</taxon>
        <taxon>Viridiplantae</taxon>
        <taxon>Streptophyta</taxon>
        <taxon>Embryophyta</taxon>
        <taxon>Tracheophyta</taxon>
        <taxon>Spermatophyta</taxon>
        <taxon>Magnoliopsida</taxon>
        <taxon>eudicotyledons</taxon>
        <taxon>Gunneridae</taxon>
        <taxon>Pentapetalae</taxon>
        <taxon>asterids</taxon>
        <taxon>lamiids</taxon>
        <taxon>Solanales</taxon>
        <taxon>Solanaceae</taxon>
        <taxon>Solanoideae</taxon>
        <taxon>Solaneae</taxon>
        <taxon>Solanum</taxon>
    </lineage>
</organism>
<reference evidence="1 2" key="1">
    <citation type="submission" date="2024-02" db="EMBL/GenBank/DDBJ databases">
        <title>de novo genome assembly of Solanum bulbocastanum strain 11H21.</title>
        <authorList>
            <person name="Hosaka A.J."/>
        </authorList>
    </citation>
    <scope>NUCLEOTIDE SEQUENCE [LARGE SCALE GENOMIC DNA]</scope>
    <source>
        <tissue evidence="1">Young leaves</tissue>
    </source>
</reference>
<dbReference type="EMBL" id="JBANQN010000003">
    <property type="protein sequence ID" value="KAK6794287.1"/>
    <property type="molecule type" value="Genomic_DNA"/>
</dbReference>
<evidence type="ECO:0000313" key="2">
    <source>
        <dbReference type="Proteomes" id="UP001371456"/>
    </source>
</evidence>
<evidence type="ECO:0000313" key="1">
    <source>
        <dbReference type="EMBL" id="KAK6794287.1"/>
    </source>
</evidence>
<dbReference type="PROSITE" id="PS51257">
    <property type="entry name" value="PROKAR_LIPOPROTEIN"/>
    <property type="match status" value="1"/>
</dbReference>
<name>A0AAN8U220_SOLBU</name>
<keyword evidence="2" id="KW-1185">Reference proteome</keyword>
<accession>A0AAN8U220</accession>
<sequence>MQLDGPRWLILANHIISLACMRRENTKISLKTTIFSNCLGVLNTVFFL</sequence>
<dbReference type="AlphaFoldDB" id="A0AAN8U220"/>
<dbReference type="Proteomes" id="UP001371456">
    <property type="component" value="Unassembled WGS sequence"/>
</dbReference>
<comment type="caution">
    <text evidence="1">The sequence shown here is derived from an EMBL/GenBank/DDBJ whole genome shotgun (WGS) entry which is preliminary data.</text>
</comment>
<gene>
    <name evidence="1" type="ORF">RDI58_007740</name>
</gene>
<proteinExistence type="predicted"/>
<protein>
    <submittedName>
        <fullName evidence="1">Uncharacterized protein</fullName>
    </submittedName>
</protein>